<reference evidence="7 8" key="1">
    <citation type="submission" date="2017-01" db="EMBL/GenBank/DDBJ databases">
        <title>Novel large sulfur bacteria in the metagenomes of groundwater-fed chemosynthetic microbial mats in the Lake Huron basin.</title>
        <authorList>
            <person name="Sharrar A.M."/>
            <person name="Flood B.E."/>
            <person name="Bailey J.V."/>
            <person name="Jones D.S."/>
            <person name="Biddanda B."/>
            <person name="Ruberg S.A."/>
            <person name="Marcus D.N."/>
            <person name="Dick G.J."/>
        </authorList>
    </citation>
    <scope>NUCLEOTIDE SEQUENCE [LARGE SCALE GENOMIC DNA]</scope>
    <source>
        <strain evidence="7">A8</strain>
    </source>
</reference>
<dbReference type="Proteomes" id="UP000192491">
    <property type="component" value="Unassembled WGS sequence"/>
</dbReference>
<evidence type="ECO:0000256" key="5">
    <source>
        <dbReference type="ARBA" id="ARBA00023004"/>
    </source>
</evidence>
<proteinExistence type="inferred from homology"/>
<dbReference type="AlphaFoldDB" id="A0A1Y1Q8K0"/>
<evidence type="ECO:0000256" key="1">
    <source>
        <dbReference type="ARBA" id="ARBA00010759"/>
    </source>
</evidence>
<keyword evidence="3 6" id="KW-0378">Hydrolase</keyword>
<protein>
    <recommendedName>
        <fullName evidence="6">Peptide deformylase</fullName>
        <shortName evidence="6">PDF</shortName>
        <ecNumber evidence="6">3.5.1.88</ecNumber>
    </recommendedName>
    <alternativeName>
        <fullName evidence="6">Polypeptide deformylase</fullName>
    </alternativeName>
</protein>
<feature type="binding site" evidence="6">
    <location>
        <position position="137"/>
    </location>
    <ligand>
        <name>Fe cation</name>
        <dbReference type="ChEBI" id="CHEBI:24875"/>
    </ligand>
</feature>
<dbReference type="Pfam" id="PF01327">
    <property type="entry name" value="Pep_deformylase"/>
    <property type="match status" value="1"/>
</dbReference>
<dbReference type="CDD" id="cd00487">
    <property type="entry name" value="Pep_deformylase"/>
    <property type="match status" value="1"/>
</dbReference>
<dbReference type="FunFam" id="3.90.45.10:FF:000001">
    <property type="entry name" value="Peptide deformylase"/>
    <property type="match status" value="1"/>
</dbReference>
<dbReference type="HAMAP" id="MF_00163">
    <property type="entry name" value="Pep_deformylase"/>
    <property type="match status" value="1"/>
</dbReference>
<comment type="caution">
    <text evidence="7">The sequence shown here is derived from an EMBL/GenBank/DDBJ whole genome shotgun (WGS) entry which is preliminary data.</text>
</comment>
<keyword evidence="5 6" id="KW-0408">Iron</keyword>
<keyword evidence="4 6" id="KW-0648">Protein biosynthesis</keyword>
<dbReference type="PANTHER" id="PTHR10458">
    <property type="entry name" value="PEPTIDE DEFORMYLASE"/>
    <property type="match status" value="1"/>
</dbReference>
<evidence type="ECO:0000256" key="4">
    <source>
        <dbReference type="ARBA" id="ARBA00022917"/>
    </source>
</evidence>
<organism evidence="7 8">
    <name type="scientific">Thiothrix lacustris</name>
    <dbReference type="NCBI Taxonomy" id="525917"/>
    <lineage>
        <taxon>Bacteria</taxon>
        <taxon>Pseudomonadati</taxon>
        <taxon>Pseudomonadota</taxon>
        <taxon>Gammaproteobacteria</taxon>
        <taxon>Thiotrichales</taxon>
        <taxon>Thiotrichaceae</taxon>
        <taxon>Thiothrix</taxon>
    </lineage>
</organism>
<keyword evidence="2 6" id="KW-0479">Metal-binding</keyword>
<dbReference type="STRING" id="1123401.GCA_000621325_02046"/>
<dbReference type="GO" id="GO:0042586">
    <property type="term" value="F:peptide deformylase activity"/>
    <property type="evidence" value="ECO:0007669"/>
    <property type="project" value="UniProtKB-UniRule"/>
</dbReference>
<evidence type="ECO:0000256" key="6">
    <source>
        <dbReference type="HAMAP-Rule" id="MF_00163"/>
    </source>
</evidence>
<dbReference type="InterPro" id="IPR023635">
    <property type="entry name" value="Peptide_deformylase"/>
</dbReference>
<evidence type="ECO:0000313" key="7">
    <source>
        <dbReference type="EMBL" id="OQW99391.1"/>
    </source>
</evidence>
<comment type="catalytic activity">
    <reaction evidence="6">
        <text>N-terminal N-formyl-L-methionyl-[peptide] + H2O = N-terminal L-methionyl-[peptide] + formate</text>
        <dbReference type="Rhea" id="RHEA:24420"/>
        <dbReference type="Rhea" id="RHEA-COMP:10639"/>
        <dbReference type="Rhea" id="RHEA-COMP:10640"/>
        <dbReference type="ChEBI" id="CHEBI:15377"/>
        <dbReference type="ChEBI" id="CHEBI:15740"/>
        <dbReference type="ChEBI" id="CHEBI:49298"/>
        <dbReference type="ChEBI" id="CHEBI:64731"/>
        <dbReference type="EC" id="3.5.1.88"/>
    </reaction>
</comment>
<comment type="function">
    <text evidence="6">Removes the formyl group from the N-terminal Met of newly synthesized proteins. Requires at least a dipeptide for an efficient rate of reaction. N-terminal L-methionine is a prerequisite for activity but the enzyme has broad specificity at other positions.</text>
</comment>
<dbReference type="NCBIfam" id="NF001159">
    <property type="entry name" value="PRK00150.1-3"/>
    <property type="match status" value="1"/>
</dbReference>
<dbReference type="SUPFAM" id="SSF56420">
    <property type="entry name" value="Peptide deformylase"/>
    <property type="match status" value="1"/>
</dbReference>
<dbReference type="EC" id="3.5.1.88" evidence="6"/>
<name>A0A1Y1Q8K0_9GAMM</name>
<dbReference type="InterPro" id="IPR036821">
    <property type="entry name" value="Peptide_deformylase_sf"/>
</dbReference>
<dbReference type="PIRSF" id="PIRSF004749">
    <property type="entry name" value="Pep_def"/>
    <property type="match status" value="1"/>
</dbReference>
<dbReference type="PRINTS" id="PR01576">
    <property type="entry name" value="PDEFORMYLASE"/>
</dbReference>
<accession>A0A1Y1Q8K0</accession>
<dbReference type="EMBL" id="MTEJ01000699">
    <property type="protein sequence ID" value="OQW99391.1"/>
    <property type="molecule type" value="Genomic_DNA"/>
</dbReference>
<feature type="binding site" evidence="6">
    <location>
        <position position="133"/>
    </location>
    <ligand>
        <name>Fe cation</name>
        <dbReference type="ChEBI" id="CHEBI:24875"/>
    </ligand>
</feature>
<evidence type="ECO:0000256" key="2">
    <source>
        <dbReference type="ARBA" id="ARBA00022723"/>
    </source>
</evidence>
<dbReference type="PANTHER" id="PTHR10458:SF22">
    <property type="entry name" value="PEPTIDE DEFORMYLASE"/>
    <property type="match status" value="1"/>
</dbReference>
<dbReference type="GO" id="GO:0006412">
    <property type="term" value="P:translation"/>
    <property type="evidence" value="ECO:0007669"/>
    <property type="project" value="UniProtKB-UniRule"/>
</dbReference>
<evidence type="ECO:0000313" key="8">
    <source>
        <dbReference type="Proteomes" id="UP000192491"/>
    </source>
</evidence>
<comment type="similarity">
    <text evidence="1 6">Belongs to the polypeptide deformylase family.</text>
</comment>
<sequence length="180" mass="20238">MAKLTILHHPDPRLRKKAAPVAAVNASIRKIVDDMFATMYANQGIGLAATQVNIHQRIITIDVSENKDAPLCLINPEIVSQEGQLEHEEGCLSVPDYYEKVTRAERIRFRALDIDGNVFERDADELLAICVQHEIDHLEGKLFVDYLSTPKQQKARKIVQKWEKDQAQKAARNAAKAANS</sequence>
<evidence type="ECO:0000256" key="3">
    <source>
        <dbReference type="ARBA" id="ARBA00022801"/>
    </source>
</evidence>
<dbReference type="Gene3D" id="3.90.45.10">
    <property type="entry name" value="Peptide deformylase"/>
    <property type="match status" value="1"/>
</dbReference>
<dbReference type="eggNOG" id="COG0242">
    <property type="taxonomic scope" value="Bacteria"/>
</dbReference>
<feature type="active site" evidence="6">
    <location>
        <position position="134"/>
    </location>
</feature>
<dbReference type="NCBIfam" id="TIGR00079">
    <property type="entry name" value="pept_deformyl"/>
    <property type="match status" value="1"/>
</dbReference>
<comment type="cofactor">
    <cofactor evidence="6">
        <name>Fe(2+)</name>
        <dbReference type="ChEBI" id="CHEBI:29033"/>
    </cofactor>
    <text evidence="6">Binds 1 Fe(2+) ion.</text>
</comment>
<dbReference type="GO" id="GO:0046872">
    <property type="term" value="F:metal ion binding"/>
    <property type="evidence" value="ECO:0007669"/>
    <property type="project" value="UniProtKB-KW"/>
</dbReference>
<gene>
    <name evidence="6" type="primary">def</name>
    <name evidence="7" type="ORF">BWK73_50545</name>
</gene>
<feature type="binding site" evidence="6">
    <location>
        <position position="91"/>
    </location>
    <ligand>
        <name>Fe cation</name>
        <dbReference type="ChEBI" id="CHEBI:24875"/>
    </ligand>
</feature>